<dbReference type="AlphaFoldDB" id="A0A0K1S430"/>
<dbReference type="EMBL" id="CP011339">
    <property type="protein sequence ID" value="AKV68904.1"/>
    <property type="molecule type" value="Genomic_DNA"/>
</dbReference>
<keyword evidence="2" id="KW-1185">Reference proteome</keyword>
<protein>
    <submittedName>
        <fullName evidence="1">Uncharacterized protein</fullName>
    </submittedName>
</protein>
<evidence type="ECO:0000313" key="2">
    <source>
        <dbReference type="Proteomes" id="UP000068167"/>
    </source>
</evidence>
<sequence>MPVWVVFPNFFPGSFPPIENHSRSDLFIFRSLSVIES</sequence>
<accession>A0A0K1S430</accession>
<reference evidence="1 2" key="1">
    <citation type="journal article" date="2016" name="Stand. Genomic Sci.">
        <title>Complete genome sequence and genomic characterization of Microcystis panniformis FACHB 1757 by third-generation sequencing.</title>
        <authorList>
            <person name="Zhang J.Y."/>
            <person name="Guan R."/>
            <person name="Zhang H.J."/>
            <person name="Li H."/>
            <person name="Xiao P."/>
            <person name="Yu G.L."/>
            <person name="Du L."/>
            <person name="Cao D.M."/>
            <person name="Zhu B.C."/>
            <person name="Li R.H."/>
            <person name="Lu Z.H."/>
        </authorList>
    </citation>
    <scope>NUCLEOTIDE SEQUENCE [LARGE SCALE GENOMIC DNA]</scope>
    <source>
        <strain evidence="1 2">FACHB-1757</strain>
    </source>
</reference>
<organism evidence="1 2">
    <name type="scientific">Microcystis panniformis FACHB-1757</name>
    <dbReference type="NCBI Taxonomy" id="1638788"/>
    <lineage>
        <taxon>Bacteria</taxon>
        <taxon>Bacillati</taxon>
        <taxon>Cyanobacteriota</taxon>
        <taxon>Cyanophyceae</taxon>
        <taxon>Oscillatoriophycideae</taxon>
        <taxon>Chroococcales</taxon>
        <taxon>Microcystaceae</taxon>
        <taxon>Microcystis</taxon>
    </lineage>
</organism>
<proteinExistence type="predicted"/>
<evidence type="ECO:0000313" key="1">
    <source>
        <dbReference type="EMBL" id="AKV68904.1"/>
    </source>
</evidence>
<gene>
    <name evidence="1" type="ORF">VL20_3953</name>
</gene>
<dbReference type="KEGG" id="mpk:VL20_3953"/>
<name>A0A0K1S430_9CHRO</name>
<dbReference type="Proteomes" id="UP000068167">
    <property type="component" value="Chromosome"/>
</dbReference>